<evidence type="ECO:0000256" key="6">
    <source>
        <dbReference type="ARBA" id="ARBA00020653"/>
    </source>
</evidence>
<evidence type="ECO:0000256" key="5">
    <source>
        <dbReference type="ARBA" id="ARBA00012266"/>
    </source>
</evidence>
<dbReference type="eggNOG" id="COG0147">
    <property type="taxonomic scope" value="Bacteria"/>
</dbReference>
<dbReference type="InterPro" id="IPR005256">
    <property type="entry name" value="Anth_synth_I_PabB"/>
</dbReference>
<evidence type="ECO:0000256" key="11">
    <source>
        <dbReference type="ARBA" id="ARBA00023141"/>
    </source>
</evidence>
<evidence type="ECO:0000259" key="16">
    <source>
        <dbReference type="Pfam" id="PF00425"/>
    </source>
</evidence>
<comment type="similarity">
    <text evidence="3 15">Belongs to the anthranilate synthase component I family.</text>
</comment>
<evidence type="ECO:0000256" key="8">
    <source>
        <dbReference type="ARBA" id="ARBA00022723"/>
    </source>
</evidence>
<dbReference type="Pfam" id="PF04715">
    <property type="entry name" value="Anth_synt_I_N"/>
    <property type="match status" value="1"/>
</dbReference>
<keyword evidence="11 15" id="KW-0057">Aromatic amino acid biosynthesis</keyword>
<dbReference type="KEGG" id="bco:Bcell_1876"/>
<dbReference type="EMBL" id="CP002394">
    <property type="protein sequence ID" value="ADU30138.1"/>
    <property type="molecule type" value="Genomic_DNA"/>
</dbReference>
<reference evidence="18" key="1">
    <citation type="submission" date="2010-12" db="EMBL/GenBank/DDBJ databases">
        <title>Complete sequence of Bacillus cellulosilyticus DSM 2522.</title>
        <authorList>
            <consortium name="US DOE Joint Genome Institute"/>
            <person name="Lucas S."/>
            <person name="Copeland A."/>
            <person name="Lapidus A."/>
            <person name="Cheng J.-F."/>
            <person name="Bruce D."/>
            <person name="Goodwin L."/>
            <person name="Pitluck S."/>
            <person name="Chertkov O."/>
            <person name="Detter J.C."/>
            <person name="Han C."/>
            <person name="Tapia R."/>
            <person name="Land M."/>
            <person name="Hauser L."/>
            <person name="Jeffries C."/>
            <person name="Kyrpides N."/>
            <person name="Ivanova N."/>
            <person name="Mikhailova N."/>
            <person name="Brumm P."/>
            <person name="Mead D."/>
            <person name="Woyke T."/>
        </authorList>
    </citation>
    <scope>NUCLEOTIDE SEQUENCE [LARGE SCALE GENOMIC DNA]</scope>
    <source>
        <strain evidence="18">DSM 2522</strain>
    </source>
</reference>
<dbReference type="UniPathway" id="UPA00035">
    <property type="reaction ID" value="UER00040"/>
</dbReference>
<dbReference type="SUPFAM" id="SSF56322">
    <property type="entry name" value="ADC synthase"/>
    <property type="match status" value="1"/>
</dbReference>
<dbReference type="PANTHER" id="PTHR11236:SF48">
    <property type="entry name" value="ISOCHORISMATE SYNTHASE MENF"/>
    <property type="match status" value="1"/>
</dbReference>
<dbReference type="Pfam" id="PF00425">
    <property type="entry name" value="Chorismate_bind"/>
    <property type="match status" value="1"/>
</dbReference>
<comment type="cofactor">
    <cofactor evidence="1 15">
        <name>Mg(2+)</name>
        <dbReference type="ChEBI" id="CHEBI:18420"/>
    </cofactor>
</comment>
<comment type="catalytic activity">
    <reaction evidence="14 15">
        <text>chorismate + L-glutamine = anthranilate + pyruvate + L-glutamate + H(+)</text>
        <dbReference type="Rhea" id="RHEA:21732"/>
        <dbReference type="ChEBI" id="CHEBI:15361"/>
        <dbReference type="ChEBI" id="CHEBI:15378"/>
        <dbReference type="ChEBI" id="CHEBI:16567"/>
        <dbReference type="ChEBI" id="CHEBI:29748"/>
        <dbReference type="ChEBI" id="CHEBI:29985"/>
        <dbReference type="ChEBI" id="CHEBI:58359"/>
        <dbReference type="EC" id="4.1.3.27"/>
    </reaction>
</comment>
<evidence type="ECO:0000256" key="12">
    <source>
        <dbReference type="ARBA" id="ARBA00023239"/>
    </source>
</evidence>
<gene>
    <name evidence="15" type="primary">trpE</name>
    <name evidence="18" type="ordered locus">Bcell_1876</name>
</gene>
<dbReference type="GO" id="GO:0004049">
    <property type="term" value="F:anthranilate synthase activity"/>
    <property type="evidence" value="ECO:0007669"/>
    <property type="project" value="UniProtKB-EC"/>
</dbReference>
<name>E6TZG4_EVAC2</name>
<dbReference type="PANTHER" id="PTHR11236">
    <property type="entry name" value="AMINOBENZOATE/ANTHRANILATE SYNTHASE"/>
    <property type="match status" value="1"/>
</dbReference>
<dbReference type="GO" id="GO:0046872">
    <property type="term" value="F:metal ion binding"/>
    <property type="evidence" value="ECO:0007669"/>
    <property type="project" value="UniProtKB-KW"/>
</dbReference>
<comment type="subunit">
    <text evidence="4 15">Heterotetramer consisting of two non-identical subunits: a beta subunit (TrpG) and a large alpha subunit (TrpE).</text>
</comment>
<comment type="function">
    <text evidence="13 15">Part of a heterotetrameric complex that catalyzes the two-step biosynthesis of anthranilate, an intermediate in the biosynthesis of L-tryptophan. In the first step, the glutamine-binding beta subunit (TrpG) of anthranilate synthase (AS) provides the glutamine amidotransferase activity which generates ammonia as a substrate that, along with chorismate, is used in the second step, catalyzed by the large alpha subunit of AS (TrpE) to produce anthranilate. In the absence of TrpG, TrpE can synthesize anthranilate directly from chorismate and high concentrations of ammonia.</text>
</comment>
<keyword evidence="12 15" id="KW-0456">Lyase</keyword>
<comment type="pathway">
    <text evidence="2 15">Amino-acid biosynthesis; L-tryptophan biosynthesis; L-tryptophan from chorismate: step 1/5.</text>
</comment>
<dbReference type="InterPro" id="IPR005801">
    <property type="entry name" value="ADC_synthase"/>
</dbReference>
<keyword evidence="10 15" id="KW-0460">Magnesium</keyword>
<evidence type="ECO:0000313" key="19">
    <source>
        <dbReference type="Proteomes" id="UP000001401"/>
    </source>
</evidence>
<protein>
    <recommendedName>
        <fullName evidence="6 15">Anthranilate synthase component 1</fullName>
        <ecNumber evidence="5 15">4.1.3.27</ecNumber>
    </recommendedName>
</protein>
<evidence type="ECO:0000256" key="7">
    <source>
        <dbReference type="ARBA" id="ARBA00022605"/>
    </source>
</evidence>
<evidence type="ECO:0000256" key="15">
    <source>
        <dbReference type="RuleBase" id="RU364045"/>
    </source>
</evidence>
<evidence type="ECO:0000256" key="10">
    <source>
        <dbReference type="ARBA" id="ARBA00022842"/>
    </source>
</evidence>
<dbReference type="STRING" id="649639.Bcell_1876"/>
<dbReference type="PRINTS" id="PR00095">
    <property type="entry name" value="ANTSNTHASEI"/>
</dbReference>
<dbReference type="GO" id="GO:0000162">
    <property type="term" value="P:L-tryptophan biosynthetic process"/>
    <property type="evidence" value="ECO:0007669"/>
    <property type="project" value="UniProtKB-UniPathway"/>
</dbReference>
<evidence type="ECO:0000256" key="14">
    <source>
        <dbReference type="ARBA" id="ARBA00047683"/>
    </source>
</evidence>
<feature type="domain" description="Chorismate-utilising enzyme C-terminal" evidence="16">
    <location>
        <begin position="226"/>
        <end position="480"/>
    </location>
</feature>
<proteinExistence type="inferred from homology"/>
<evidence type="ECO:0000256" key="13">
    <source>
        <dbReference type="ARBA" id="ARBA00025634"/>
    </source>
</evidence>
<dbReference type="HOGENOM" id="CLU_006493_9_3_9"/>
<accession>E6TZG4</accession>
<dbReference type="InterPro" id="IPR015890">
    <property type="entry name" value="Chorismate_C"/>
</dbReference>
<dbReference type="AlphaFoldDB" id="E6TZG4"/>
<evidence type="ECO:0000313" key="18">
    <source>
        <dbReference type="EMBL" id="ADU30138.1"/>
    </source>
</evidence>
<keyword evidence="8 15" id="KW-0479">Metal-binding</keyword>
<evidence type="ECO:0000256" key="4">
    <source>
        <dbReference type="ARBA" id="ARBA00011575"/>
    </source>
</evidence>
<dbReference type="Gene3D" id="3.60.120.10">
    <property type="entry name" value="Anthranilate synthase"/>
    <property type="match status" value="1"/>
</dbReference>
<evidence type="ECO:0000259" key="17">
    <source>
        <dbReference type="Pfam" id="PF04715"/>
    </source>
</evidence>
<sequence length="502" mass="56783">MIETSFEEFKSHAVKFDTIPISTTIVADTKTPIQLFQLFNEHAAFILESKDPISAWSNYSFIGLSPNYFLVEKEKKFRLEGKGGELHFEKDSFQEAWDESLRKLNVAPIWPDFPFPGGAVGYFTFESYSLYETKIPKNNLQETDVNLVFCETILVYDHQKEELSIIHLQNTKSRNVEQSYKEGERCIQQLLSKIQSGAQEESPTILPMNLPSNIDVFEGVNSNYEKNTFLNHVNKLKQYIEAGDVFQGVLSQRFDVPVQSSGLDLYRVLRKVNPSPYLYYLRVGEQEIIGSSPERLIKVDTNRELEIHPIAGTRPRGSTEQEDRALADDLLHDEKEKAEHLMLVDLARNDIGRVSEFSSVKVEEMMTVTHFSHVMHLISKVKGVLSKKSDPFEALFAAHPAGTVSGAPKVRAVEIIRELETDRRGVYAGAIAYCGFNGAIDSCIAIRTILLKDGIASVQAGAGIVYDSIPENEYEETRNKARALLYAIKIAERRFKAEEVLK</sequence>
<keyword evidence="19" id="KW-1185">Reference proteome</keyword>
<evidence type="ECO:0000256" key="2">
    <source>
        <dbReference type="ARBA" id="ARBA00004873"/>
    </source>
</evidence>
<dbReference type="RefSeq" id="WP_013488474.1">
    <property type="nucleotide sequence ID" value="NC_014829.1"/>
</dbReference>
<feature type="domain" description="Anthranilate synthase component I N-terminal" evidence="17">
    <location>
        <begin position="28"/>
        <end position="164"/>
    </location>
</feature>
<evidence type="ECO:0000256" key="3">
    <source>
        <dbReference type="ARBA" id="ARBA00009562"/>
    </source>
</evidence>
<keyword evidence="9 15" id="KW-0822">Tryptophan biosynthesis</keyword>
<keyword evidence="7 15" id="KW-0028">Amino-acid biosynthesis</keyword>
<evidence type="ECO:0000256" key="1">
    <source>
        <dbReference type="ARBA" id="ARBA00001946"/>
    </source>
</evidence>
<dbReference type="InterPro" id="IPR019999">
    <property type="entry name" value="Anth_synth_I-like"/>
</dbReference>
<dbReference type="OrthoDB" id="9803598at2"/>
<organism evidence="18 19">
    <name type="scientific">Evansella cellulosilytica (strain ATCC 21833 / DSM 2522 / FERM P-1141 / JCM 9156 / N-4)</name>
    <name type="common">Bacillus cellulosilyticus</name>
    <dbReference type="NCBI Taxonomy" id="649639"/>
    <lineage>
        <taxon>Bacteria</taxon>
        <taxon>Bacillati</taxon>
        <taxon>Bacillota</taxon>
        <taxon>Bacilli</taxon>
        <taxon>Bacillales</taxon>
        <taxon>Bacillaceae</taxon>
        <taxon>Evansella</taxon>
    </lineage>
</organism>
<dbReference type="Proteomes" id="UP000001401">
    <property type="component" value="Chromosome"/>
</dbReference>
<evidence type="ECO:0000256" key="9">
    <source>
        <dbReference type="ARBA" id="ARBA00022822"/>
    </source>
</evidence>
<dbReference type="NCBIfam" id="TIGR00564">
    <property type="entry name" value="trpE_most"/>
    <property type="match status" value="1"/>
</dbReference>
<dbReference type="InterPro" id="IPR006805">
    <property type="entry name" value="Anth_synth_I_N"/>
</dbReference>
<dbReference type="EC" id="4.1.3.27" evidence="5 15"/>